<dbReference type="InterPro" id="IPR036291">
    <property type="entry name" value="NAD(P)-bd_dom_sf"/>
</dbReference>
<dbReference type="AlphaFoldDB" id="A0A2R8B2T0"/>
<organism evidence="4 5">
    <name type="scientific">Albidovulum aquaemixtae</name>
    <dbReference type="NCBI Taxonomy" id="1542388"/>
    <lineage>
        <taxon>Bacteria</taxon>
        <taxon>Pseudomonadati</taxon>
        <taxon>Pseudomonadota</taxon>
        <taxon>Alphaproteobacteria</taxon>
        <taxon>Rhodobacterales</taxon>
        <taxon>Paracoccaceae</taxon>
        <taxon>Albidovulum</taxon>
    </lineage>
</organism>
<dbReference type="InterPro" id="IPR000683">
    <property type="entry name" value="Gfo/Idh/MocA-like_OxRdtase_N"/>
</dbReference>
<dbReference type="RefSeq" id="WP_108851381.1">
    <property type="nucleotide sequence ID" value="NZ_OMOQ01000001.1"/>
</dbReference>
<dbReference type="GO" id="GO:0000166">
    <property type="term" value="F:nucleotide binding"/>
    <property type="evidence" value="ECO:0007669"/>
    <property type="project" value="InterPro"/>
</dbReference>
<dbReference type="EMBL" id="OMOQ01000001">
    <property type="protein sequence ID" value="SPH16887.1"/>
    <property type="molecule type" value="Genomic_DNA"/>
</dbReference>
<dbReference type="Gene3D" id="3.40.50.720">
    <property type="entry name" value="NAD(P)-binding Rossmann-like Domain"/>
    <property type="match status" value="1"/>
</dbReference>
<dbReference type="SUPFAM" id="SSF51735">
    <property type="entry name" value="NAD(P)-binding Rossmann-fold domains"/>
    <property type="match status" value="1"/>
</dbReference>
<dbReference type="OrthoDB" id="9793050at2"/>
<dbReference type="Pfam" id="PF01408">
    <property type="entry name" value="GFO_IDH_MocA"/>
    <property type="match status" value="1"/>
</dbReference>
<evidence type="ECO:0000256" key="1">
    <source>
        <dbReference type="ARBA" id="ARBA00010928"/>
    </source>
</evidence>
<dbReference type="GO" id="GO:0006740">
    <property type="term" value="P:NADPH regeneration"/>
    <property type="evidence" value="ECO:0007669"/>
    <property type="project" value="TreeGrafter"/>
</dbReference>
<dbReference type="Gene3D" id="3.30.360.10">
    <property type="entry name" value="Dihydrodipicolinate Reductase, domain 2"/>
    <property type="match status" value="1"/>
</dbReference>
<dbReference type="GO" id="GO:0005737">
    <property type="term" value="C:cytoplasm"/>
    <property type="evidence" value="ECO:0007669"/>
    <property type="project" value="TreeGrafter"/>
</dbReference>
<accession>A0A2R8B2T0</accession>
<dbReference type="GO" id="GO:0016491">
    <property type="term" value="F:oxidoreductase activity"/>
    <property type="evidence" value="ECO:0007669"/>
    <property type="project" value="UniProtKB-KW"/>
</dbReference>
<sequence>MASTTEGGDLLLVGAGDMSVAYAAVLNSLRIRPAVFGRGKDSARRFFEKTGLSAGTGPLAEQIGVCGSLPSTAIVTVNAHALASVTTMLAEAGVNRILVEKPAALDMAELNALCTAVRAAGTEVYVAYNRRFMASVLLADRLIGEDGGPSSVKFDFTEASARIAKLSKSRREFETWFYGNSTHVLDLAFHFFGAPSSLEATVAGQAALDWHPSGAVYAGFGRNPAGAIICWHANWLSAGRWGVEVMTTKRKLILQPLEKLRVQLHGSFAETEMETDDEVDRAFKPGLLRQVRAFLYGEDRSRLQTLDDHANFARYYELIRTGGRLGA</sequence>
<evidence type="ECO:0000313" key="5">
    <source>
        <dbReference type="Proteomes" id="UP000244924"/>
    </source>
</evidence>
<dbReference type="Proteomes" id="UP000244924">
    <property type="component" value="Unassembled WGS sequence"/>
</dbReference>
<dbReference type="PANTHER" id="PTHR42840:SF3">
    <property type="entry name" value="BINDING ROSSMANN FOLD OXIDOREDUCTASE, PUTATIVE (AFU_ORTHOLOGUE AFUA_2G10240)-RELATED"/>
    <property type="match status" value="1"/>
</dbReference>
<comment type="similarity">
    <text evidence="1">Belongs to the Gfo/Idh/MocA family.</text>
</comment>
<evidence type="ECO:0000259" key="3">
    <source>
        <dbReference type="Pfam" id="PF01408"/>
    </source>
</evidence>
<evidence type="ECO:0000313" key="4">
    <source>
        <dbReference type="EMBL" id="SPH16887.1"/>
    </source>
</evidence>
<dbReference type="PANTHER" id="PTHR42840">
    <property type="entry name" value="NAD(P)-BINDING ROSSMANN-FOLD SUPERFAMILY PROTEIN-RELATED"/>
    <property type="match status" value="1"/>
</dbReference>
<proteinExistence type="inferred from homology"/>
<keyword evidence="5" id="KW-1185">Reference proteome</keyword>
<evidence type="ECO:0000256" key="2">
    <source>
        <dbReference type="ARBA" id="ARBA00023002"/>
    </source>
</evidence>
<reference evidence="4 5" key="1">
    <citation type="submission" date="2018-03" db="EMBL/GenBank/DDBJ databases">
        <authorList>
            <person name="Keele B.F."/>
        </authorList>
    </citation>
    <scope>NUCLEOTIDE SEQUENCE [LARGE SCALE GENOMIC DNA]</scope>
    <source>
        <strain evidence="4 5">CECT 8626</strain>
    </source>
</reference>
<keyword evidence="2" id="KW-0560">Oxidoreductase</keyword>
<feature type="domain" description="Gfo/Idh/MocA-like oxidoreductase N-terminal" evidence="3">
    <location>
        <begin position="12"/>
        <end position="128"/>
    </location>
</feature>
<protein>
    <recommendedName>
        <fullName evidence="3">Gfo/Idh/MocA-like oxidoreductase N-terminal domain-containing protein</fullName>
    </recommendedName>
</protein>
<name>A0A2R8B2T0_9RHOB</name>
<gene>
    <name evidence="4" type="ORF">DEA8626_00401</name>
</gene>